<dbReference type="EMBL" id="DF820456">
    <property type="protein sequence ID" value="GAK50391.1"/>
    <property type="molecule type" value="Genomic_DNA"/>
</dbReference>
<dbReference type="STRING" id="1499966.U14_01622"/>
<feature type="signal peptide" evidence="1">
    <location>
        <begin position="1"/>
        <end position="24"/>
    </location>
</feature>
<evidence type="ECO:0000313" key="3">
    <source>
        <dbReference type="Proteomes" id="UP000030700"/>
    </source>
</evidence>
<name>A0A0S6VSQ6_9BACT</name>
<keyword evidence="1" id="KW-0732">Signal</keyword>
<reference evidence="2" key="1">
    <citation type="journal article" date="2015" name="PeerJ">
        <title>First genomic representation of candidate bacterial phylum KSB3 points to enhanced environmental sensing as a trigger of wastewater bulking.</title>
        <authorList>
            <person name="Sekiguchi Y."/>
            <person name="Ohashi A."/>
            <person name="Parks D.H."/>
            <person name="Yamauchi T."/>
            <person name="Tyson G.W."/>
            <person name="Hugenholtz P."/>
        </authorList>
    </citation>
    <scope>NUCLEOTIDE SEQUENCE [LARGE SCALE GENOMIC DNA]</scope>
</reference>
<proteinExistence type="predicted"/>
<evidence type="ECO:0008006" key="4">
    <source>
        <dbReference type="Google" id="ProtNLM"/>
    </source>
</evidence>
<gene>
    <name evidence="2" type="ORF">U14_01622</name>
</gene>
<keyword evidence="3" id="KW-1185">Reference proteome</keyword>
<sequence length="206" mass="23279">MKKLCSLLAISMTVLMGFSAAAFGQSTTNTSDIIENMRVIKIESVEVQPLQESAVHYLNVIVELKNENDKDIKLTDSEFEFFIHDKERGPKDVGLASCILNLEPNDKKENFICDGKKQEIMLPSQQSVRVLFAVEMGRKRPVLETVIDILNFIGKPIEGRSFLIKGRFDLGIKSSRGWSYGEAVRVEWGFCPDIQNELPLHECLVE</sequence>
<dbReference type="HOGENOM" id="CLU_1329771_0_0_0"/>
<evidence type="ECO:0000256" key="1">
    <source>
        <dbReference type="SAM" id="SignalP"/>
    </source>
</evidence>
<evidence type="ECO:0000313" key="2">
    <source>
        <dbReference type="EMBL" id="GAK50391.1"/>
    </source>
</evidence>
<organism evidence="2">
    <name type="scientific">Candidatus Moduliflexus flocculans</name>
    <dbReference type="NCBI Taxonomy" id="1499966"/>
    <lineage>
        <taxon>Bacteria</taxon>
        <taxon>Candidatus Moduliflexota</taxon>
        <taxon>Candidatus Moduliflexia</taxon>
        <taxon>Candidatus Moduliflexales</taxon>
        <taxon>Candidatus Moduliflexaceae</taxon>
    </lineage>
</organism>
<dbReference type="AlphaFoldDB" id="A0A0S6VSQ6"/>
<accession>A0A0S6VSQ6</accession>
<dbReference type="Proteomes" id="UP000030700">
    <property type="component" value="Unassembled WGS sequence"/>
</dbReference>
<feature type="chain" id="PRO_5006631428" description="Late embryogenesis abundant protein LEA-2 subgroup domain-containing protein" evidence="1">
    <location>
        <begin position="25"/>
        <end position="206"/>
    </location>
</feature>
<protein>
    <recommendedName>
        <fullName evidence="4">Late embryogenesis abundant protein LEA-2 subgroup domain-containing protein</fullName>
    </recommendedName>
</protein>